<accession>A0AA39TZ77</accession>
<keyword evidence="2" id="KW-1185">Reference proteome</keyword>
<evidence type="ECO:0000313" key="2">
    <source>
        <dbReference type="Proteomes" id="UP001174934"/>
    </source>
</evidence>
<name>A0AA39TZ77_9PEZI</name>
<reference evidence="1" key="1">
    <citation type="submission" date="2023-06" db="EMBL/GenBank/DDBJ databases">
        <title>Genome-scale phylogeny and comparative genomics of the fungal order Sordariales.</title>
        <authorList>
            <consortium name="Lawrence Berkeley National Laboratory"/>
            <person name="Hensen N."/>
            <person name="Bonometti L."/>
            <person name="Westerberg I."/>
            <person name="Brannstrom I.O."/>
            <person name="Guillou S."/>
            <person name="Cros-Aarteil S."/>
            <person name="Calhoun S."/>
            <person name="Haridas S."/>
            <person name="Kuo A."/>
            <person name="Mondo S."/>
            <person name="Pangilinan J."/>
            <person name="Riley R."/>
            <person name="LaButti K."/>
            <person name="Andreopoulos B."/>
            <person name="Lipzen A."/>
            <person name="Chen C."/>
            <person name="Yanf M."/>
            <person name="Daum C."/>
            <person name="Ng V."/>
            <person name="Clum A."/>
            <person name="Steindorff A."/>
            <person name="Ohm R."/>
            <person name="Martin F."/>
            <person name="Silar P."/>
            <person name="Natvig D."/>
            <person name="Lalanne C."/>
            <person name="Gautier V."/>
            <person name="Ament-velasquez S.L."/>
            <person name="Kruys A."/>
            <person name="Hutchinson M.I."/>
            <person name="Powell A.J."/>
            <person name="Barry K."/>
            <person name="Miller A.N."/>
            <person name="Grigoriev I.V."/>
            <person name="Debuchy R."/>
            <person name="Gladieux P."/>
            <person name="Thoren M.H."/>
            <person name="Johannesson H."/>
        </authorList>
    </citation>
    <scope>NUCLEOTIDE SEQUENCE</scope>
    <source>
        <strain evidence="1">SMH3391-2</strain>
    </source>
</reference>
<evidence type="ECO:0000313" key="1">
    <source>
        <dbReference type="EMBL" id="KAK0612413.1"/>
    </source>
</evidence>
<comment type="caution">
    <text evidence="1">The sequence shown here is derived from an EMBL/GenBank/DDBJ whole genome shotgun (WGS) entry which is preliminary data.</text>
</comment>
<dbReference type="AlphaFoldDB" id="A0AA39TZ77"/>
<sequence length="223" mass="24437">MTRMFTAVTLADGVVKVVDRAVLNLESVKGARKEICGAVEPLHGIENEANRLIGSLTLVKGVEALQTTGIGQQIYDIMVLASRLTASMMTMGAENRRRTEPVALKSSDYEYHHLETMLGQVRDARTNLTELISTAPVGLRGNARDGFCVARASLLDINSKVREVTGVNLVLFEQMESKLNIQFDALVKVDDTDAEHLGLPRISGKMVEQWRALVGEETGISRN</sequence>
<proteinExistence type="predicted"/>
<dbReference type="Proteomes" id="UP001174934">
    <property type="component" value="Unassembled WGS sequence"/>
</dbReference>
<protein>
    <submittedName>
        <fullName evidence="1">Uncharacterized protein</fullName>
    </submittedName>
</protein>
<gene>
    <name evidence="1" type="ORF">B0T17DRAFT_406425</name>
</gene>
<dbReference type="EMBL" id="JAULSR010000009">
    <property type="protein sequence ID" value="KAK0612413.1"/>
    <property type="molecule type" value="Genomic_DNA"/>
</dbReference>
<organism evidence="1 2">
    <name type="scientific">Bombardia bombarda</name>
    <dbReference type="NCBI Taxonomy" id="252184"/>
    <lineage>
        <taxon>Eukaryota</taxon>
        <taxon>Fungi</taxon>
        <taxon>Dikarya</taxon>
        <taxon>Ascomycota</taxon>
        <taxon>Pezizomycotina</taxon>
        <taxon>Sordariomycetes</taxon>
        <taxon>Sordariomycetidae</taxon>
        <taxon>Sordariales</taxon>
        <taxon>Lasiosphaeriaceae</taxon>
        <taxon>Bombardia</taxon>
    </lineage>
</organism>